<evidence type="ECO:0000313" key="2">
    <source>
        <dbReference type="EMBL" id="TQJ18501.1"/>
    </source>
</evidence>
<evidence type="ECO:0000256" key="1">
    <source>
        <dbReference type="SAM" id="MobiDB-lite"/>
    </source>
</evidence>
<sequence length="77" mass="8552">MHKFNTPPDWPEPPSDSWRPPVGWQPDPAWPAAPKGWRFWLNRNGRHSSGPIGAYGAVDAGRLELATVDPGLLLMHS</sequence>
<keyword evidence="3" id="KW-1185">Reference proteome</keyword>
<protein>
    <submittedName>
        <fullName evidence="2">Uncharacterized protein</fullName>
    </submittedName>
</protein>
<reference evidence="2 3" key="1">
    <citation type="submission" date="2019-06" db="EMBL/GenBank/DDBJ databases">
        <title>Sequencing the genomes of 1000 actinobacteria strains.</title>
        <authorList>
            <person name="Klenk H.-P."/>
        </authorList>
    </citation>
    <scope>NUCLEOTIDE SEQUENCE [LARGE SCALE GENOMIC DNA]</scope>
    <source>
        <strain evidence="2 3">DSM 17305</strain>
    </source>
</reference>
<dbReference type="OrthoDB" id="3830041at2"/>
<gene>
    <name evidence="2" type="ORF">FB475_2646</name>
</gene>
<dbReference type="AlphaFoldDB" id="A0A542ET46"/>
<dbReference type="RefSeq" id="WP_141855793.1">
    <property type="nucleotide sequence ID" value="NZ_BAAAKA010000028.1"/>
</dbReference>
<organism evidence="2 3">
    <name type="scientific">Kribbella jejuensis</name>
    <dbReference type="NCBI Taxonomy" id="236068"/>
    <lineage>
        <taxon>Bacteria</taxon>
        <taxon>Bacillati</taxon>
        <taxon>Actinomycetota</taxon>
        <taxon>Actinomycetes</taxon>
        <taxon>Propionibacteriales</taxon>
        <taxon>Kribbellaceae</taxon>
        <taxon>Kribbella</taxon>
    </lineage>
</organism>
<dbReference type="Proteomes" id="UP000316298">
    <property type="component" value="Unassembled WGS sequence"/>
</dbReference>
<evidence type="ECO:0000313" key="3">
    <source>
        <dbReference type="Proteomes" id="UP000316298"/>
    </source>
</evidence>
<accession>A0A542ET46</accession>
<comment type="caution">
    <text evidence="2">The sequence shown here is derived from an EMBL/GenBank/DDBJ whole genome shotgun (WGS) entry which is preliminary data.</text>
</comment>
<proteinExistence type="predicted"/>
<name>A0A542ET46_9ACTN</name>
<feature type="region of interest" description="Disordered" evidence="1">
    <location>
        <begin position="1"/>
        <end position="27"/>
    </location>
</feature>
<dbReference type="EMBL" id="VFMM01000001">
    <property type="protein sequence ID" value="TQJ18501.1"/>
    <property type="molecule type" value="Genomic_DNA"/>
</dbReference>